<dbReference type="SMART" id="SM00220">
    <property type="entry name" value="S_TKc"/>
    <property type="match status" value="1"/>
</dbReference>
<feature type="compositionally biased region" description="Polar residues" evidence="7">
    <location>
        <begin position="910"/>
        <end position="923"/>
    </location>
</feature>
<evidence type="ECO:0000256" key="1">
    <source>
        <dbReference type="ARBA" id="ARBA00004123"/>
    </source>
</evidence>
<organism evidence="10 11">
    <name type="scientific">Stylophora pistillata</name>
    <name type="common">Smooth cauliflower coral</name>
    <dbReference type="NCBI Taxonomy" id="50429"/>
    <lineage>
        <taxon>Eukaryota</taxon>
        <taxon>Metazoa</taxon>
        <taxon>Cnidaria</taxon>
        <taxon>Anthozoa</taxon>
        <taxon>Hexacorallia</taxon>
        <taxon>Scleractinia</taxon>
        <taxon>Astrocoeniina</taxon>
        <taxon>Pocilloporidae</taxon>
        <taxon>Stylophora</taxon>
    </lineage>
</organism>
<dbReference type="GO" id="GO:0004672">
    <property type="term" value="F:protein kinase activity"/>
    <property type="evidence" value="ECO:0007669"/>
    <property type="project" value="InterPro"/>
</dbReference>
<evidence type="ECO:0000256" key="2">
    <source>
        <dbReference type="ARBA" id="ARBA00023015"/>
    </source>
</evidence>
<evidence type="ECO:0000259" key="8">
    <source>
        <dbReference type="PROSITE" id="PS50011"/>
    </source>
</evidence>
<dbReference type="PROSITE" id="PS50118">
    <property type="entry name" value="HMG_BOX_2"/>
    <property type="match status" value="1"/>
</dbReference>
<feature type="region of interest" description="Disordered" evidence="7">
    <location>
        <begin position="907"/>
        <end position="953"/>
    </location>
</feature>
<feature type="region of interest" description="Disordered" evidence="7">
    <location>
        <begin position="835"/>
        <end position="864"/>
    </location>
</feature>
<feature type="compositionally biased region" description="Low complexity" evidence="7">
    <location>
        <begin position="701"/>
        <end position="716"/>
    </location>
</feature>
<evidence type="ECO:0000256" key="7">
    <source>
        <dbReference type="SAM" id="MobiDB-lite"/>
    </source>
</evidence>
<dbReference type="Gene3D" id="1.10.510.10">
    <property type="entry name" value="Transferase(Phosphotransferase) domain 1"/>
    <property type="match status" value="1"/>
</dbReference>
<keyword evidence="4" id="KW-0804">Transcription</keyword>
<dbReference type="EMBL" id="LSMT01000344">
    <property type="protein sequence ID" value="PFX19802.1"/>
    <property type="molecule type" value="Genomic_DNA"/>
</dbReference>
<feature type="domain" description="Protein kinase" evidence="8">
    <location>
        <begin position="70"/>
        <end position="424"/>
    </location>
</feature>
<evidence type="ECO:0000313" key="10">
    <source>
        <dbReference type="EMBL" id="PFX19802.1"/>
    </source>
</evidence>
<feature type="region of interest" description="Disordered" evidence="7">
    <location>
        <begin position="974"/>
        <end position="1050"/>
    </location>
</feature>
<dbReference type="InterPro" id="IPR036910">
    <property type="entry name" value="HMG_box_dom_sf"/>
</dbReference>
<evidence type="ECO:0000256" key="6">
    <source>
        <dbReference type="PROSITE-ProRule" id="PRU00267"/>
    </source>
</evidence>
<dbReference type="GO" id="GO:0000981">
    <property type="term" value="F:DNA-binding transcription factor activity, RNA polymerase II-specific"/>
    <property type="evidence" value="ECO:0007669"/>
    <property type="project" value="TreeGrafter"/>
</dbReference>
<keyword evidence="5 6" id="KW-0539">Nucleus</keyword>
<feature type="compositionally biased region" description="Basic and acidic residues" evidence="7">
    <location>
        <begin position="1003"/>
        <end position="1021"/>
    </location>
</feature>
<feature type="compositionally biased region" description="Basic and acidic residues" evidence="7">
    <location>
        <begin position="974"/>
        <end position="986"/>
    </location>
</feature>
<feature type="compositionally biased region" description="Polar residues" evidence="7">
    <location>
        <begin position="678"/>
        <end position="692"/>
    </location>
</feature>
<feature type="region of interest" description="Disordered" evidence="7">
    <location>
        <begin position="670"/>
        <end position="731"/>
    </location>
</feature>
<dbReference type="OrthoDB" id="6247875at2759"/>
<dbReference type="Proteomes" id="UP000225706">
    <property type="component" value="Unassembled WGS sequence"/>
</dbReference>
<evidence type="ECO:0000256" key="4">
    <source>
        <dbReference type="ARBA" id="ARBA00023163"/>
    </source>
</evidence>
<dbReference type="Gene3D" id="1.10.30.10">
    <property type="entry name" value="High mobility group box domain"/>
    <property type="match status" value="1"/>
</dbReference>
<reference evidence="11" key="1">
    <citation type="journal article" date="2017" name="bioRxiv">
        <title>Comparative analysis of the genomes of Stylophora pistillata and Acropora digitifera provides evidence for extensive differences between species of corals.</title>
        <authorList>
            <person name="Voolstra C.R."/>
            <person name="Li Y."/>
            <person name="Liew Y.J."/>
            <person name="Baumgarten S."/>
            <person name="Zoccola D."/>
            <person name="Flot J.-F."/>
            <person name="Tambutte S."/>
            <person name="Allemand D."/>
            <person name="Aranda M."/>
        </authorList>
    </citation>
    <scope>NUCLEOTIDE SEQUENCE [LARGE SCALE GENOMIC DNA]</scope>
</reference>
<feature type="compositionally biased region" description="Low complexity" evidence="7">
    <location>
        <begin position="797"/>
        <end position="807"/>
    </location>
</feature>
<dbReference type="InterPro" id="IPR050917">
    <property type="entry name" value="SOX_TF"/>
</dbReference>
<feature type="DNA-binding region" description="HMG box" evidence="6">
    <location>
        <begin position="35"/>
        <end position="103"/>
    </location>
</feature>
<dbReference type="InterPro" id="IPR011009">
    <property type="entry name" value="Kinase-like_dom_sf"/>
</dbReference>
<dbReference type="GO" id="GO:0005524">
    <property type="term" value="F:ATP binding"/>
    <property type="evidence" value="ECO:0007669"/>
    <property type="project" value="InterPro"/>
</dbReference>
<evidence type="ECO:0000256" key="5">
    <source>
        <dbReference type="ARBA" id="ARBA00023242"/>
    </source>
</evidence>
<feature type="region of interest" description="Disordered" evidence="7">
    <location>
        <begin position="520"/>
        <end position="554"/>
    </location>
</feature>
<dbReference type="Pfam" id="PF00505">
    <property type="entry name" value="HMG_box"/>
    <property type="match status" value="1"/>
</dbReference>
<dbReference type="InterPro" id="IPR000719">
    <property type="entry name" value="Prot_kinase_dom"/>
</dbReference>
<evidence type="ECO:0000256" key="3">
    <source>
        <dbReference type="ARBA" id="ARBA00023125"/>
    </source>
</evidence>
<feature type="compositionally biased region" description="Polar residues" evidence="7">
    <location>
        <begin position="786"/>
        <end position="796"/>
    </location>
</feature>
<sequence>MMVFQGSELNSPSPPAQVPTVDEPEEEPKKSLQHVKRPMNAFMVWSQIERRKMAEEHPDMHNAEISKRLGKRWKLLSEGEKRPFVEESERLRIRHMQAYPDYKYRPRKKKQPSKKNSNGTPDSKNSTSAEGHSRKNIAEAAGTKREALPGAHGFPGLGSSKKHSSSLSEPPFKKQRRDFVSPITPPPNVPDAIGTTPEDPIDQLSLYDDFEQAFKQDQQVPTSVNHNQQIPNSWPSLEFGNVNFNGLPVSPLLDLNGANGGQFDFPDLYTPPEVSELIQEETPRDLKMENILLDESKKNIKIVDFGLSNICQGDTLLKTQCGSPEYAAPELFKHGCRYGKEVDLWSLGVVMYGIVIGRLPFRSPYFGSRGRSELLDQTSRGLSCTHIKYLVLLTPHCRDLLRKLLEPNPRIRSPLSDVMVHPWVTAYGTAPLVPNTEPLIDERLRDKALSRASQLINMDKAKIAFHVHQKRYDAVSGVYNLLLDEEKKNVLSSNNCAGGVNSDQGNSFIRVFINAASCDGQEDGSQSHESESSTDSDGQDSHTGPDWDQAPTRKLLDHKPKCFRESKPVERYLKGLRIRGRPLCCAQSMSTRRQSYMKTRPKTALTGKNAAGETLSFRKKGIRSVPAWQRIRKTRCKSCIPRFTPSIDSEVKGTQVVMSPRIRPETKLLASQPPQPETKIQPSEKFGSSGSHSVDVKEGVKPGVKPVIKPGVKPGVSASERNCAQSKKDAGDIQNEKFEAILKNKADMNTTIQTEYHFKITSGDTQSTKSTVAEGENALQMLPMNQKFSPPKNSFRSPKSGSKMSPSSLAQCINRAVSPVRTCQFLDLADYYKRVPQPPKSRSAPQQGASRNPHKEEKREERCDSFSAAYQSYVKNKKTPQHPRQFLMQAQEILQPESKFHTKYGRRLGTENSNTNSDSSKQPENQESRNSDENIVTHDQNNETHTKANFQPGIHRYLKGMSLLRDQREVTESAINREENLREKKTVSSYERPAGPDLSVEPYFHDDRPTNTNMDKVRVGTDGHSNTSQDSRVIETKLRPQQEESLKRQKEKELLEDQERERAKLLQEIEDQKRKQIIMEYLANKYTRNPAPPCGVGGQSNARPNNVPKQSHAHSMLTRSLDGQSSEILKVITKPVPILQITKGSQAEKKIVFRGPNESTGTNDVRFHNEWNNSVFTKYINTSDGGADKGTEQDKCKQMNDPSNWIEQHLNGVIDDATVRRDFRHYQQPIPRET</sequence>
<accession>A0A2B4RU91</accession>
<evidence type="ECO:0000313" key="11">
    <source>
        <dbReference type="Proteomes" id="UP000225706"/>
    </source>
</evidence>
<keyword evidence="11" id="KW-1185">Reference proteome</keyword>
<dbReference type="Pfam" id="PF00069">
    <property type="entry name" value="Pkinase"/>
    <property type="match status" value="1"/>
</dbReference>
<feature type="compositionally biased region" description="Basic and acidic residues" evidence="7">
    <location>
        <begin position="131"/>
        <end position="147"/>
    </location>
</feature>
<feature type="compositionally biased region" description="Basic and acidic residues" evidence="7">
    <location>
        <begin position="924"/>
        <end position="946"/>
    </location>
</feature>
<feature type="region of interest" description="Disordered" evidence="7">
    <location>
        <begin position="97"/>
        <end position="194"/>
    </location>
</feature>
<dbReference type="GO" id="GO:0000978">
    <property type="term" value="F:RNA polymerase II cis-regulatory region sequence-specific DNA binding"/>
    <property type="evidence" value="ECO:0007669"/>
    <property type="project" value="TreeGrafter"/>
</dbReference>
<comment type="subcellular location">
    <subcellularLocation>
        <location evidence="1">Nucleus</location>
    </subcellularLocation>
</comment>
<feature type="domain" description="HMG box" evidence="9">
    <location>
        <begin position="35"/>
        <end position="103"/>
    </location>
</feature>
<evidence type="ECO:0000259" key="9">
    <source>
        <dbReference type="PROSITE" id="PS50118"/>
    </source>
</evidence>
<feature type="region of interest" description="Disordered" evidence="7">
    <location>
        <begin position="1"/>
        <end position="33"/>
    </location>
</feature>
<keyword evidence="3 6" id="KW-0238">DNA-binding</keyword>
<feature type="compositionally biased region" description="Basic and acidic residues" evidence="7">
    <location>
        <begin position="853"/>
        <end position="864"/>
    </location>
</feature>
<dbReference type="SUPFAM" id="SSF47095">
    <property type="entry name" value="HMG-box"/>
    <property type="match status" value="1"/>
</dbReference>
<dbReference type="PANTHER" id="PTHR45803">
    <property type="entry name" value="SOX100B"/>
    <property type="match status" value="1"/>
</dbReference>
<dbReference type="SUPFAM" id="SSF56112">
    <property type="entry name" value="Protein kinase-like (PK-like)"/>
    <property type="match status" value="1"/>
</dbReference>
<dbReference type="FunFam" id="1.10.30.10:FF:000002">
    <property type="entry name" value="transcription factor Sox-2"/>
    <property type="match status" value="1"/>
</dbReference>
<dbReference type="CDD" id="cd22029">
    <property type="entry name" value="HMG-box_SoxC"/>
    <property type="match status" value="1"/>
</dbReference>
<gene>
    <name evidence="10" type="primary">Sox4</name>
    <name evidence="10" type="ORF">AWC38_SpisGene15776</name>
</gene>
<dbReference type="InterPro" id="IPR009071">
    <property type="entry name" value="HMG_box_dom"/>
</dbReference>
<proteinExistence type="predicted"/>
<dbReference type="STRING" id="50429.A0A2B4RU91"/>
<feature type="region of interest" description="Disordered" evidence="7">
    <location>
        <begin position="784"/>
        <end position="807"/>
    </location>
</feature>
<feature type="compositionally biased region" description="Basic and acidic residues" evidence="7">
    <location>
        <begin position="1032"/>
        <end position="1050"/>
    </location>
</feature>
<protein>
    <submittedName>
        <fullName evidence="10">Transcription factor SOX-4</fullName>
    </submittedName>
</protein>
<dbReference type="SMART" id="SM00398">
    <property type="entry name" value="HMG"/>
    <property type="match status" value="1"/>
</dbReference>
<comment type="caution">
    <text evidence="10">The sequence shown here is derived from an EMBL/GenBank/DDBJ whole genome shotgun (WGS) entry which is preliminary data.</text>
</comment>
<feature type="compositionally biased region" description="Polar residues" evidence="7">
    <location>
        <begin position="119"/>
        <end position="130"/>
    </location>
</feature>
<dbReference type="AlphaFoldDB" id="A0A2B4RU91"/>
<dbReference type="PROSITE" id="PS50011">
    <property type="entry name" value="PROTEIN_KINASE_DOM"/>
    <property type="match status" value="1"/>
</dbReference>
<name>A0A2B4RU91_STYPI</name>
<dbReference type="PANTHER" id="PTHR45803:SF5">
    <property type="entry name" value="SOX100B"/>
    <property type="match status" value="1"/>
</dbReference>
<dbReference type="GO" id="GO:0005634">
    <property type="term" value="C:nucleus"/>
    <property type="evidence" value="ECO:0007669"/>
    <property type="project" value="UniProtKB-SubCell"/>
</dbReference>
<keyword evidence="2" id="KW-0805">Transcription regulation</keyword>